<evidence type="ECO:0000256" key="6">
    <source>
        <dbReference type="ARBA" id="ARBA00048348"/>
    </source>
</evidence>
<dbReference type="InterPro" id="IPR036398">
    <property type="entry name" value="CA_dom_sf"/>
</dbReference>
<organism evidence="8 9">
    <name type="scientific">Entomospira culicis</name>
    <dbReference type="NCBI Taxonomy" id="2719989"/>
    <lineage>
        <taxon>Bacteria</taxon>
        <taxon>Pseudomonadati</taxon>
        <taxon>Spirochaetota</taxon>
        <taxon>Spirochaetia</taxon>
        <taxon>Spirochaetales</taxon>
        <taxon>Spirochaetaceae</taxon>
        <taxon>Entomospira</taxon>
    </lineage>
</organism>
<evidence type="ECO:0000256" key="1">
    <source>
        <dbReference type="ARBA" id="ARBA00010718"/>
    </source>
</evidence>
<protein>
    <recommendedName>
        <fullName evidence="2">carbonic anhydrase</fullName>
        <ecNumber evidence="2">4.2.1.1</ecNumber>
    </recommendedName>
</protein>
<dbReference type="AlphaFoldDB" id="A0A968GI19"/>
<evidence type="ECO:0000313" key="8">
    <source>
        <dbReference type="EMBL" id="NIZ69422.1"/>
    </source>
</evidence>
<dbReference type="SMART" id="SM01057">
    <property type="entry name" value="Carb_anhydrase"/>
    <property type="match status" value="1"/>
</dbReference>
<keyword evidence="5" id="KW-0456">Lyase</keyword>
<comment type="caution">
    <text evidence="8">The sequence shown here is derived from an EMBL/GenBank/DDBJ whole genome shotgun (WGS) entry which is preliminary data.</text>
</comment>
<proteinExistence type="inferred from homology"/>
<evidence type="ECO:0000256" key="2">
    <source>
        <dbReference type="ARBA" id="ARBA00012925"/>
    </source>
</evidence>
<dbReference type="PANTHER" id="PTHR18952:SF265">
    <property type="entry name" value="CARBONIC ANHYDRASE"/>
    <property type="match status" value="1"/>
</dbReference>
<keyword evidence="3" id="KW-0479">Metal-binding</keyword>
<comment type="catalytic activity">
    <reaction evidence="6">
        <text>hydrogencarbonate + H(+) = CO2 + H2O</text>
        <dbReference type="Rhea" id="RHEA:10748"/>
        <dbReference type="ChEBI" id="CHEBI:15377"/>
        <dbReference type="ChEBI" id="CHEBI:15378"/>
        <dbReference type="ChEBI" id="CHEBI:16526"/>
        <dbReference type="ChEBI" id="CHEBI:17544"/>
        <dbReference type="EC" id="4.2.1.1"/>
    </reaction>
</comment>
<dbReference type="PROSITE" id="PS51144">
    <property type="entry name" value="ALPHA_CA_2"/>
    <property type="match status" value="1"/>
</dbReference>
<reference evidence="8" key="1">
    <citation type="submission" date="2020-03" db="EMBL/GenBank/DDBJ databases">
        <title>Spirochaetal bacteria isolated from arthropods constitute a novel genus Entomospira genus novum within the order Spirochaetales.</title>
        <authorList>
            <person name="Grana-Miraglia L."/>
            <person name="Sikutova S."/>
            <person name="Fingerle V."/>
            <person name="Sing A."/>
            <person name="Castillo-Ramirez S."/>
            <person name="Margos G."/>
            <person name="Rudolf I."/>
        </authorList>
    </citation>
    <scope>NUCLEOTIDE SEQUENCE</scope>
    <source>
        <strain evidence="8">BR149</strain>
    </source>
</reference>
<dbReference type="InterPro" id="IPR023561">
    <property type="entry name" value="Carbonic_anhydrase_a-class"/>
</dbReference>
<dbReference type="Pfam" id="PF00194">
    <property type="entry name" value="Carb_anhydrase"/>
    <property type="match status" value="1"/>
</dbReference>
<dbReference type="InterPro" id="IPR041891">
    <property type="entry name" value="Alpha_CA_prokaryot-like"/>
</dbReference>
<dbReference type="Proteomes" id="UP000778951">
    <property type="component" value="Unassembled WGS sequence"/>
</dbReference>
<dbReference type="SUPFAM" id="SSF51069">
    <property type="entry name" value="Carbonic anhydrase"/>
    <property type="match status" value="1"/>
</dbReference>
<evidence type="ECO:0000313" key="9">
    <source>
        <dbReference type="Proteomes" id="UP000778951"/>
    </source>
</evidence>
<dbReference type="Gene3D" id="3.10.200.10">
    <property type="entry name" value="Alpha carbonic anhydrase"/>
    <property type="match status" value="1"/>
</dbReference>
<evidence type="ECO:0000256" key="4">
    <source>
        <dbReference type="ARBA" id="ARBA00022833"/>
    </source>
</evidence>
<dbReference type="InterPro" id="IPR001148">
    <property type="entry name" value="CA_dom"/>
</dbReference>
<evidence type="ECO:0000259" key="7">
    <source>
        <dbReference type="PROSITE" id="PS51144"/>
    </source>
</evidence>
<accession>A0A968GI19</accession>
<dbReference type="CDD" id="cd03124">
    <property type="entry name" value="alpha_CA_prokaryotic_like"/>
    <property type="match status" value="1"/>
</dbReference>
<dbReference type="RefSeq" id="WP_167695513.1">
    <property type="nucleotide sequence ID" value="NZ_CP118181.1"/>
</dbReference>
<keyword evidence="4" id="KW-0862">Zinc</keyword>
<evidence type="ECO:0000256" key="5">
    <source>
        <dbReference type="ARBA" id="ARBA00023239"/>
    </source>
</evidence>
<dbReference type="EC" id="4.2.1.1" evidence="2"/>
<gene>
    <name evidence="8" type="ORF">HCT48_04235</name>
</gene>
<keyword evidence="9" id="KW-1185">Reference proteome</keyword>
<dbReference type="GO" id="GO:0004089">
    <property type="term" value="F:carbonate dehydratase activity"/>
    <property type="evidence" value="ECO:0007669"/>
    <property type="project" value="UniProtKB-EC"/>
</dbReference>
<feature type="domain" description="Alpha-carbonic anhydrase" evidence="7">
    <location>
        <begin position="4"/>
        <end position="214"/>
    </location>
</feature>
<evidence type="ECO:0000256" key="3">
    <source>
        <dbReference type="ARBA" id="ARBA00022723"/>
    </source>
</evidence>
<dbReference type="PANTHER" id="PTHR18952">
    <property type="entry name" value="CARBONIC ANHYDRASE"/>
    <property type="match status" value="1"/>
</dbReference>
<dbReference type="EMBL" id="JAATLM010000001">
    <property type="protein sequence ID" value="NIZ69422.1"/>
    <property type="molecule type" value="Genomic_DNA"/>
</dbReference>
<dbReference type="GO" id="GO:0008270">
    <property type="term" value="F:zinc ion binding"/>
    <property type="evidence" value="ECO:0007669"/>
    <property type="project" value="InterPro"/>
</dbReference>
<comment type="similarity">
    <text evidence="1">Belongs to the alpha-carbonic anhydrase family.</text>
</comment>
<sequence>MIHHGLEYKNQANWQPICGHAQSPIHVLSHQSRKMEDEGNIILPNHIEVSHILREQTTILVHAQAKSMINGRKFNLLQFHFHSPAEHIIDDQRFDLELHLVHRSQSGRIAVLAILMKIGKPNPLFADILEKVNQKSRSHAGTIDLAPFLPQSRAYYHYLGSLTTPPLTENVEWYLFAQPIELSEDQLTRFRKMYHLTARDVQPLNHRPLLYHQP</sequence>
<name>A0A968GI19_9SPIO</name>